<accession>A0A194UUK5</accession>
<dbReference type="Proteomes" id="UP000078576">
    <property type="component" value="Unassembled WGS sequence"/>
</dbReference>
<gene>
    <name evidence="1" type="ORF">VP1G_10747</name>
</gene>
<dbReference type="EMBL" id="KN714679">
    <property type="protein sequence ID" value="KUI55291.1"/>
    <property type="molecule type" value="Genomic_DNA"/>
</dbReference>
<evidence type="ECO:0000313" key="1">
    <source>
        <dbReference type="EMBL" id="KUI55291.1"/>
    </source>
</evidence>
<keyword evidence="2" id="KW-1185">Reference proteome</keyword>
<name>A0A194UUK5_CYTMA</name>
<dbReference type="AlphaFoldDB" id="A0A194UUK5"/>
<protein>
    <submittedName>
        <fullName evidence="1">Uncharacterized protein</fullName>
    </submittedName>
</protein>
<organism evidence="1 2">
    <name type="scientific">Cytospora mali</name>
    <name type="common">Apple Valsa canker fungus</name>
    <name type="synonym">Valsa mali</name>
    <dbReference type="NCBI Taxonomy" id="578113"/>
    <lineage>
        <taxon>Eukaryota</taxon>
        <taxon>Fungi</taxon>
        <taxon>Dikarya</taxon>
        <taxon>Ascomycota</taxon>
        <taxon>Pezizomycotina</taxon>
        <taxon>Sordariomycetes</taxon>
        <taxon>Sordariomycetidae</taxon>
        <taxon>Diaporthales</taxon>
        <taxon>Cytosporaceae</taxon>
        <taxon>Cytospora</taxon>
    </lineage>
</organism>
<reference evidence="2" key="1">
    <citation type="submission" date="2014-12" db="EMBL/GenBank/DDBJ databases">
        <title>Genome Sequence of Valsa Canker Pathogens Uncovers a Specific Adaption of Colonization on Woody Bark.</title>
        <authorList>
            <person name="Yin Z."/>
            <person name="Liu H."/>
            <person name="Gao X."/>
            <person name="Li Z."/>
            <person name="Song N."/>
            <person name="Ke X."/>
            <person name="Dai Q."/>
            <person name="Wu Y."/>
            <person name="Sun Y."/>
            <person name="Xu J.-R."/>
            <person name="Kang Z.K."/>
            <person name="Wang L."/>
            <person name="Huang L."/>
        </authorList>
    </citation>
    <scope>NUCLEOTIDE SEQUENCE [LARGE SCALE GENOMIC DNA]</scope>
    <source>
        <strain evidence="2">SXYL134</strain>
    </source>
</reference>
<proteinExistence type="predicted"/>
<sequence>MNIPPSTPGYHLPLQVRQADMHPGGGGVPRLPDRQAAVPAAQLLGVQLLLARQHLALAGDAVPPVPPRRERAEVEHRRRRGHLDQLAEDVLALGHHQRPPLLLHRRRLLERLREPVVVSLLREPRTAVVLPQVPHGGLQAGDLLLERVHLARRRDSHLLACLGAGCGLAERARVARDLLPLVPVRLKRLELAILLLDVLLEGRSISLGLLDLQFQIGDEVGLGGGVAHAGLKRVDLEHCRAEVLLALRDGSPSLIILLLEVAKLLLGVDRDGLDGLEILRAENPWRGATLKLLGLGEVGSKLG</sequence>
<evidence type="ECO:0000313" key="2">
    <source>
        <dbReference type="Proteomes" id="UP000078576"/>
    </source>
</evidence>